<comment type="similarity">
    <text evidence="1">Belongs to the class IV-like SAM-binding methyltransferase superfamily. RNA methyltransferase TrmH family.</text>
</comment>
<evidence type="ECO:0000256" key="2">
    <source>
        <dbReference type="ARBA" id="ARBA00022603"/>
    </source>
</evidence>
<dbReference type="GO" id="GO:0005829">
    <property type="term" value="C:cytosol"/>
    <property type="evidence" value="ECO:0007669"/>
    <property type="project" value="TreeGrafter"/>
</dbReference>
<dbReference type="CDD" id="cd18103">
    <property type="entry name" value="SpoU-like_RlmB"/>
    <property type="match status" value="1"/>
</dbReference>
<evidence type="ECO:0000256" key="4">
    <source>
        <dbReference type="SAM" id="MobiDB-lite"/>
    </source>
</evidence>
<dbReference type="STRING" id="1294263.JCM21531_2939"/>
<dbReference type="SUPFAM" id="SSF55315">
    <property type="entry name" value="L30e-like"/>
    <property type="match status" value="1"/>
</dbReference>
<dbReference type="InterPro" id="IPR029026">
    <property type="entry name" value="tRNA_m1G_MTases_N"/>
</dbReference>
<keyword evidence="3 6" id="KW-0808">Transferase</keyword>
<dbReference type="OrthoDB" id="9794400at2"/>
<evidence type="ECO:0000256" key="3">
    <source>
        <dbReference type="ARBA" id="ARBA00022679"/>
    </source>
</evidence>
<feature type="domain" description="RNA 2-O ribose methyltransferase substrate binding" evidence="5">
    <location>
        <begin position="38"/>
        <end position="113"/>
    </location>
</feature>
<reference evidence="6" key="1">
    <citation type="journal article" date="2014" name="Genome Announc.">
        <title>Draft Genome Sequence of Clostridium straminisolvens Strain JCM 21531T, Isolated from a Cellulose-Degrading Bacterial Community.</title>
        <authorList>
            <person name="Yuki M."/>
            <person name="Oshima K."/>
            <person name="Suda W."/>
            <person name="Sakamoto M."/>
            <person name="Kitamura K."/>
            <person name="Iida T."/>
            <person name="Hattori M."/>
            <person name="Ohkuma M."/>
        </authorList>
    </citation>
    <scope>NUCLEOTIDE SEQUENCE [LARGE SCALE GENOMIC DNA]</scope>
    <source>
        <strain evidence="6">JCM 21531</strain>
    </source>
</reference>
<proteinExistence type="inferred from homology"/>
<sequence length="278" mass="30377">MGNIGKKDYEKGKPLRRTDIKLSDREEEKDDTVGDLDKIEGRNSVFEAIKSGRTINKILVQKGEKEGSIRNIIAMAREKGIVVQETDKSNLDKISATHAHQGIIAYVAFKDYVEVDDILEIARSKGEDPYIIILDGITDAYNLGSILRTADAVGAHGVIIPKRRAIGLNAAVSKASAGAIEYVPVARVTNISQTIEYLKKKNVWVVGTDLSGEKSFFESDLKGPLALVIGSEGEGMGRLVAEKCDFIVNIPMQGKISSLNAAVAGAIIMYEIRRQRNF</sequence>
<dbReference type="InterPro" id="IPR029064">
    <property type="entry name" value="Ribosomal_eL30-like_sf"/>
</dbReference>
<dbReference type="Gene3D" id="3.40.1280.10">
    <property type="match status" value="1"/>
</dbReference>
<dbReference type="FunFam" id="3.40.1280.10:FF:000008">
    <property type="entry name" value="Group 3 RNA methyltransferase TrmH"/>
    <property type="match status" value="1"/>
</dbReference>
<dbReference type="GO" id="GO:0006396">
    <property type="term" value="P:RNA processing"/>
    <property type="evidence" value="ECO:0007669"/>
    <property type="project" value="InterPro"/>
</dbReference>
<dbReference type="PANTHER" id="PTHR46429">
    <property type="entry name" value="23S RRNA (GUANOSINE-2'-O-)-METHYLTRANSFERASE RLMB"/>
    <property type="match status" value="1"/>
</dbReference>
<evidence type="ECO:0000313" key="6">
    <source>
        <dbReference type="EMBL" id="GAE89414.1"/>
    </source>
</evidence>
<evidence type="ECO:0000313" key="7">
    <source>
        <dbReference type="Proteomes" id="UP000019109"/>
    </source>
</evidence>
<dbReference type="PANTHER" id="PTHR46429:SF1">
    <property type="entry name" value="23S RRNA (GUANOSINE-2'-O-)-METHYLTRANSFERASE RLMB"/>
    <property type="match status" value="1"/>
</dbReference>
<accession>W4V9L8</accession>
<gene>
    <name evidence="6" type="ORF">JCM21531_2939</name>
</gene>
<dbReference type="Gene3D" id="3.30.1330.30">
    <property type="match status" value="1"/>
</dbReference>
<dbReference type="EMBL" id="BAVR01000037">
    <property type="protein sequence ID" value="GAE89414.1"/>
    <property type="molecule type" value="Genomic_DNA"/>
</dbReference>
<dbReference type="InterPro" id="IPR013123">
    <property type="entry name" value="SpoU_subst-bd"/>
</dbReference>
<name>W4V9L8_9FIRM</name>
<dbReference type="GO" id="GO:0032259">
    <property type="term" value="P:methylation"/>
    <property type="evidence" value="ECO:0007669"/>
    <property type="project" value="UniProtKB-KW"/>
</dbReference>
<dbReference type="RefSeq" id="WP_038289678.1">
    <property type="nucleotide sequence ID" value="NZ_BAVR01000037.1"/>
</dbReference>
<evidence type="ECO:0000256" key="1">
    <source>
        <dbReference type="ARBA" id="ARBA00007228"/>
    </source>
</evidence>
<dbReference type="Pfam" id="PF00588">
    <property type="entry name" value="SpoU_methylase"/>
    <property type="match status" value="1"/>
</dbReference>
<dbReference type="Proteomes" id="UP000019109">
    <property type="component" value="Unassembled WGS sequence"/>
</dbReference>
<keyword evidence="2 6" id="KW-0489">Methyltransferase</keyword>
<evidence type="ECO:0000259" key="5">
    <source>
        <dbReference type="SMART" id="SM00967"/>
    </source>
</evidence>
<dbReference type="NCBIfam" id="TIGR00186">
    <property type="entry name" value="rRNA_methyl_3"/>
    <property type="match status" value="1"/>
</dbReference>
<dbReference type="Pfam" id="PF08032">
    <property type="entry name" value="SpoU_sub_bind"/>
    <property type="match status" value="1"/>
</dbReference>
<dbReference type="SMART" id="SM00967">
    <property type="entry name" value="SpoU_sub_bind"/>
    <property type="match status" value="1"/>
</dbReference>
<dbReference type="InterPro" id="IPR001537">
    <property type="entry name" value="SpoU_MeTrfase"/>
</dbReference>
<dbReference type="InterPro" id="IPR029028">
    <property type="entry name" value="Alpha/beta_knot_MTases"/>
</dbReference>
<dbReference type="InterPro" id="IPR004441">
    <property type="entry name" value="rRNA_MeTrfase_TrmH"/>
</dbReference>
<comment type="caution">
    <text evidence="6">The sequence shown here is derived from an EMBL/GenBank/DDBJ whole genome shotgun (WGS) entry which is preliminary data.</text>
</comment>
<protein>
    <submittedName>
        <fullName evidence="6">TrmH family tRNA/rRNA methyltransferase YacO</fullName>
    </submittedName>
</protein>
<dbReference type="AlphaFoldDB" id="W4V9L8"/>
<feature type="region of interest" description="Disordered" evidence="4">
    <location>
        <begin position="1"/>
        <end position="31"/>
    </location>
</feature>
<organism evidence="6 7">
    <name type="scientific">Acetivibrio straminisolvens JCM 21531</name>
    <dbReference type="NCBI Taxonomy" id="1294263"/>
    <lineage>
        <taxon>Bacteria</taxon>
        <taxon>Bacillati</taxon>
        <taxon>Bacillota</taxon>
        <taxon>Clostridia</taxon>
        <taxon>Eubacteriales</taxon>
        <taxon>Oscillospiraceae</taxon>
        <taxon>Acetivibrio</taxon>
    </lineage>
</organism>
<dbReference type="GO" id="GO:0003723">
    <property type="term" value="F:RNA binding"/>
    <property type="evidence" value="ECO:0007669"/>
    <property type="project" value="InterPro"/>
</dbReference>
<dbReference type="SUPFAM" id="SSF75217">
    <property type="entry name" value="alpha/beta knot"/>
    <property type="match status" value="1"/>
</dbReference>
<keyword evidence="7" id="KW-1185">Reference proteome</keyword>
<dbReference type="GO" id="GO:0008173">
    <property type="term" value="F:RNA methyltransferase activity"/>
    <property type="evidence" value="ECO:0007669"/>
    <property type="project" value="InterPro"/>
</dbReference>